<feature type="compositionally biased region" description="Basic and acidic residues" evidence="1">
    <location>
        <begin position="91"/>
        <end position="102"/>
    </location>
</feature>
<evidence type="ECO:0000313" key="2">
    <source>
        <dbReference type="EMBL" id="TQV92835.1"/>
    </source>
</evidence>
<dbReference type="EMBL" id="SPUK01000014">
    <property type="protein sequence ID" value="TQV92835.1"/>
    <property type="molecule type" value="Genomic_DNA"/>
</dbReference>
<dbReference type="AlphaFoldDB" id="A0A545VK86"/>
<name>A0A545VK86_9HYPO</name>
<sequence>MHSHGPYSGARACLPPAAHPSDTATRDEGRAVTLRHPRYPDDSNILLVLPALDPIHRPSNSVVPEKESPGLGLRSPKKRVRDDTVEDDEYPRDADDAVWDRLRRPRKRVAYESATTSASSSLE</sequence>
<keyword evidence="3" id="KW-1185">Reference proteome</keyword>
<evidence type="ECO:0000313" key="3">
    <source>
        <dbReference type="Proteomes" id="UP000315783"/>
    </source>
</evidence>
<dbReference type="Proteomes" id="UP000315783">
    <property type="component" value="Unassembled WGS sequence"/>
</dbReference>
<comment type="caution">
    <text evidence="2">The sequence shown here is derived from an EMBL/GenBank/DDBJ whole genome shotgun (WGS) entry which is preliminary data.</text>
</comment>
<feature type="region of interest" description="Disordered" evidence="1">
    <location>
        <begin position="55"/>
        <end position="123"/>
    </location>
</feature>
<feature type="region of interest" description="Disordered" evidence="1">
    <location>
        <begin position="1"/>
        <end position="40"/>
    </location>
</feature>
<organism evidence="2 3">
    <name type="scientific">Cordyceps javanica</name>
    <dbReference type="NCBI Taxonomy" id="43265"/>
    <lineage>
        <taxon>Eukaryota</taxon>
        <taxon>Fungi</taxon>
        <taxon>Dikarya</taxon>
        <taxon>Ascomycota</taxon>
        <taxon>Pezizomycotina</taxon>
        <taxon>Sordariomycetes</taxon>
        <taxon>Hypocreomycetidae</taxon>
        <taxon>Hypocreales</taxon>
        <taxon>Cordycipitaceae</taxon>
        <taxon>Cordyceps</taxon>
    </lineage>
</organism>
<accession>A0A545VK86</accession>
<evidence type="ECO:0000256" key="1">
    <source>
        <dbReference type="SAM" id="MobiDB-lite"/>
    </source>
</evidence>
<protein>
    <submittedName>
        <fullName evidence="2">Uncharacterized protein</fullName>
    </submittedName>
</protein>
<reference evidence="2 3" key="1">
    <citation type="journal article" date="2019" name="Appl. Microbiol. Biotechnol.">
        <title>Genome sequence of Isaria javanica and comparative genome analysis insights into family S53 peptidase evolution in fungal entomopathogens.</title>
        <authorList>
            <person name="Lin R."/>
            <person name="Zhang X."/>
            <person name="Xin B."/>
            <person name="Zou M."/>
            <person name="Gao Y."/>
            <person name="Qin F."/>
            <person name="Hu Q."/>
            <person name="Xie B."/>
            <person name="Cheng X."/>
        </authorList>
    </citation>
    <scope>NUCLEOTIDE SEQUENCE [LARGE SCALE GENOMIC DNA]</scope>
    <source>
        <strain evidence="2 3">IJ1G</strain>
    </source>
</reference>
<proteinExistence type="predicted"/>
<gene>
    <name evidence="2" type="ORF">IF1G_08759</name>
</gene>
<feature type="compositionally biased region" description="Low complexity" evidence="1">
    <location>
        <begin position="113"/>
        <end position="123"/>
    </location>
</feature>